<dbReference type="Proteomes" id="UP000559809">
    <property type="component" value="Unassembled WGS sequence"/>
</dbReference>
<feature type="chain" id="PRO_5032692420" evidence="2">
    <location>
        <begin position="32"/>
        <end position="335"/>
    </location>
</feature>
<sequence>MPRDHSHPTRRKILGIAAAAALVSFSFPALAAGDADNWPAKPIRYVVPFGAGGLADSVARLIAPPLGDILGQSVVVENRAGVSGVVGTQMVAKAAPDGYTLVGGTITTHAVIPYFNKSIGYDVVKDFTPVHLVGTVTNVLVVNVDSPYKTLPDLIAALKARPGELTFGTAGPGTSQHLAGELLQSLTNTRMRQIPYKGGTQAMTDLIGGQIDMIFETSTVAKSLIDSGRVRALGSTGPDPVEGLDGVAPIAQQGIPAFDVRSWQGVFAPAGTPEPVVKKLADGIAKVLAMPEIRARMAGLGIAPSDLGPDGFARYQAQEIERWGQVIKSAGIKAD</sequence>
<dbReference type="CDD" id="cd07012">
    <property type="entry name" value="PBP2_Bug_TTT"/>
    <property type="match status" value="1"/>
</dbReference>
<protein>
    <submittedName>
        <fullName evidence="3">Tripartite tricarboxylate transporter substrate binding protein</fullName>
    </submittedName>
</protein>
<organism evidence="3 4">
    <name type="scientific">Parapusillimonas granuli</name>
    <dbReference type="NCBI Taxonomy" id="380911"/>
    <lineage>
        <taxon>Bacteria</taxon>
        <taxon>Pseudomonadati</taxon>
        <taxon>Pseudomonadota</taxon>
        <taxon>Betaproteobacteria</taxon>
        <taxon>Burkholderiales</taxon>
        <taxon>Alcaligenaceae</taxon>
        <taxon>Parapusillimonas</taxon>
    </lineage>
</organism>
<proteinExistence type="inferred from homology"/>
<dbReference type="InterPro" id="IPR006311">
    <property type="entry name" value="TAT_signal"/>
</dbReference>
<dbReference type="Gene3D" id="3.40.190.150">
    <property type="entry name" value="Bordetella uptake gene, domain 1"/>
    <property type="match status" value="1"/>
</dbReference>
<name>A0A853G4J9_9BURK</name>
<dbReference type="EMBL" id="JACCEM010000005">
    <property type="protein sequence ID" value="NYT49651.1"/>
    <property type="molecule type" value="Genomic_DNA"/>
</dbReference>
<comment type="caution">
    <text evidence="3">The sequence shown here is derived from an EMBL/GenBank/DDBJ whole genome shotgun (WGS) entry which is preliminary data.</text>
</comment>
<dbReference type="PANTHER" id="PTHR42928:SF5">
    <property type="entry name" value="BLR1237 PROTEIN"/>
    <property type="match status" value="1"/>
</dbReference>
<dbReference type="Pfam" id="PF03401">
    <property type="entry name" value="TctC"/>
    <property type="match status" value="1"/>
</dbReference>
<gene>
    <name evidence="3" type="ORF">H0A72_10080</name>
</gene>
<dbReference type="InterPro" id="IPR042100">
    <property type="entry name" value="Bug_dom1"/>
</dbReference>
<evidence type="ECO:0000313" key="4">
    <source>
        <dbReference type="Proteomes" id="UP000559809"/>
    </source>
</evidence>
<evidence type="ECO:0000256" key="2">
    <source>
        <dbReference type="SAM" id="SignalP"/>
    </source>
</evidence>
<keyword evidence="4" id="KW-1185">Reference proteome</keyword>
<dbReference type="AlphaFoldDB" id="A0A853G4J9"/>
<dbReference type="PROSITE" id="PS51318">
    <property type="entry name" value="TAT"/>
    <property type="match status" value="1"/>
</dbReference>
<feature type="signal peptide" evidence="2">
    <location>
        <begin position="1"/>
        <end position="31"/>
    </location>
</feature>
<dbReference type="RefSeq" id="WP_180154965.1">
    <property type="nucleotide sequence ID" value="NZ_JACCEM010000005.1"/>
</dbReference>
<dbReference type="InterPro" id="IPR005064">
    <property type="entry name" value="BUG"/>
</dbReference>
<comment type="similarity">
    <text evidence="1">Belongs to the UPF0065 (bug) family.</text>
</comment>
<reference evidence="3 4" key="1">
    <citation type="submission" date="2020-07" db="EMBL/GenBank/DDBJ databases">
        <title>Taxonomic revisions and descriptions of new bacterial species based on genomic comparisons in the high-G+C-content subgroup of the family Alcaligenaceae.</title>
        <authorList>
            <person name="Szabo A."/>
            <person name="Felfoldi T."/>
        </authorList>
    </citation>
    <scope>NUCLEOTIDE SEQUENCE [LARGE SCALE GENOMIC DNA]</scope>
    <source>
        <strain evidence="3 4">LMG 24012</strain>
    </source>
</reference>
<evidence type="ECO:0000256" key="1">
    <source>
        <dbReference type="ARBA" id="ARBA00006987"/>
    </source>
</evidence>
<dbReference type="SUPFAM" id="SSF53850">
    <property type="entry name" value="Periplasmic binding protein-like II"/>
    <property type="match status" value="1"/>
</dbReference>
<keyword evidence="2" id="KW-0732">Signal</keyword>
<evidence type="ECO:0000313" key="3">
    <source>
        <dbReference type="EMBL" id="NYT49651.1"/>
    </source>
</evidence>
<accession>A0A853G4J9</accession>
<dbReference type="Gene3D" id="3.40.190.10">
    <property type="entry name" value="Periplasmic binding protein-like II"/>
    <property type="match status" value="1"/>
</dbReference>
<dbReference type="PANTHER" id="PTHR42928">
    <property type="entry name" value="TRICARBOXYLATE-BINDING PROTEIN"/>
    <property type="match status" value="1"/>
</dbReference>
<dbReference type="PIRSF" id="PIRSF017082">
    <property type="entry name" value="YflP"/>
    <property type="match status" value="1"/>
</dbReference>